<evidence type="ECO:0000313" key="2">
    <source>
        <dbReference type="Proteomes" id="UP000193964"/>
    </source>
</evidence>
<proteinExistence type="predicted"/>
<name>A0A1X2F1Q5_9MYCO</name>
<organism evidence="1 2">
    <name type="scientific">Mycolicibacterium wolinskyi</name>
    <dbReference type="NCBI Taxonomy" id="59750"/>
    <lineage>
        <taxon>Bacteria</taxon>
        <taxon>Bacillati</taxon>
        <taxon>Actinomycetota</taxon>
        <taxon>Actinomycetes</taxon>
        <taxon>Mycobacteriales</taxon>
        <taxon>Mycobacteriaceae</taxon>
        <taxon>Mycolicibacterium</taxon>
    </lineage>
</organism>
<protein>
    <submittedName>
        <fullName evidence="1">Uncharacterized protein</fullName>
    </submittedName>
</protein>
<dbReference type="Gene3D" id="3.20.20.140">
    <property type="entry name" value="Metal-dependent hydrolases"/>
    <property type="match status" value="1"/>
</dbReference>
<dbReference type="Proteomes" id="UP000193964">
    <property type="component" value="Unassembled WGS sequence"/>
</dbReference>
<dbReference type="RefSeq" id="WP_085146019.1">
    <property type="nucleotide sequence ID" value="NZ_JACKUA010000030.1"/>
</dbReference>
<dbReference type="NCBIfam" id="NF038032">
    <property type="entry name" value="CehA_McbA_metalo"/>
    <property type="match status" value="1"/>
</dbReference>
<dbReference type="EMBL" id="LQQA01000029">
    <property type="protein sequence ID" value="ORX12315.1"/>
    <property type="molecule type" value="Genomic_DNA"/>
</dbReference>
<dbReference type="OrthoDB" id="249168at2"/>
<comment type="caution">
    <text evidence="1">The sequence shown here is derived from an EMBL/GenBank/DDBJ whole genome shotgun (WGS) entry which is preliminary data.</text>
</comment>
<dbReference type="AlphaFoldDB" id="A0A1X2F1Q5"/>
<sequence>MTDQLRGYTPLDLHRWYNCDVSIFDDPDNATLGEKELYGLPFHFGDRQRAALLVGPGGAADAVTVPVDAVARWLIFAHALYETDLFDGAPVGAPCGAYELLYADGTRVEHTLRQRFEIGPSPRLWEGRPLPLDWGQTPFLAHNGAEHELMDRVCGRYDEAGARLVDIEDAQSRVPYVLPYRYYLWAYRNPFPDKQIAEVRISARDRSLLVGAITISDLVEEPFTRDVSREVVITVPDGEIDEHVALAVDRGTATYVYRTVGEVEESELPAWGKPRIPTRTGYARVSASPSATLRLTRGSEELGQCGWQDLAEDAPLVLPSGATLTLAPAAKAWVRITIRDSETGEPLAARLHFHTDHGIPFAPYGHHAHINSDGGTWNLDIGGDVRLGAHTYAFVDGECEGWLPVGDLTVEVSHGFHYRPVREVVRIEPGQRHVEFALTRLFDPRRRGYFSGDTHVHFVSTRGADLEARAEDVDVVNLLMSQWGHLYTNTEEFTGRPEVSHDGHTVVFAGQENRTNMLGHINLLGLRRPIMPWCTGGSEEADLGGGLETTLSHWADECRAQGGTVVLAHFPVPNGETAALIATGRIDAVETIAYDDYNINEYYRYLNAGYRLPLAAGTDKMTAEVPIGLMRTYARVADGAQFDYWSWCAAVREGDTFASSGPLLHLTVDGRRPGSEVQVAAEGRVGVHVELSSIFPVGSIEIIVNGVVADRIDLSGGGFEREHRTEVDVPGDSWIAARCFGLGPEILRHNDTWQRPVVAHTSPVYVSTSGGYSRFDGDVVASMLALVDGAAEYIEHRARRHWPADVCHRHGRDDHLAFLLEPLDEARRRLEYRINQQR</sequence>
<gene>
    <name evidence="1" type="ORF">AWC31_30405</name>
</gene>
<reference evidence="1 2" key="1">
    <citation type="submission" date="2016-01" db="EMBL/GenBank/DDBJ databases">
        <title>The new phylogeny of the genus Mycobacterium.</title>
        <authorList>
            <person name="Tarcisio F."/>
            <person name="Conor M."/>
            <person name="Antonella G."/>
            <person name="Elisabetta G."/>
            <person name="Giulia F.S."/>
            <person name="Sara T."/>
            <person name="Anna F."/>
            <person name="Clotilde B."/>
            <person name="Roberto B."/>
            <person name="Veronica D.S."/>
            <person name="Fabio R."/>
            <person name="Monica P."/>
            <person name="Olivier J."/>
            <person name="Enrico T."/>
            <person name="Nicola S."/>
        </authorList>
    </citation>
    <scope>NUCLEOTIDE SEQUENCE [LARGE SCALE GENOMIC DNA]</scope>
    <source>
        <strain evidence="1 2">ATCC 700010</strain>
    </source>
</reference>
<evidence type="ECO:0000313" key="1">
    <source>
        <dbReference type="EMBL" id="ORX12315.1"/>
    </source>
</evidence>
<accession>A0A1X2F1Q5</accession>